<dbReference type="Proteomes" id="UP001249851">
    <property type="component" value="Unassembled WGS sequence"/>
</dbReference>
<comment type="caution">
    <text evidence="2">The sequence shown here is derived from an EMBL/GenBank/DDBJ whole genome shotgun (WGS) entry which is preliminary data.</text>
</comment>
<accession>A0AAD9R0R4</accession>
<keyword evidence="3" id="KW-1185">Reference proteome</keyword>
<dbReference type="AlphaFoldDB" id="A0AAD9R0R4"/>
<gene>
    <name evidence="2" type="ORF">P5673_003540</name>
</gene>
<sequence length="179" mass="20883">MNIYLTSATTKNVPKKISENPGSKIFCCLHSNRTMLLKNCFIGININFHLQKEDQHFSVTPFPKIVGNILQEDISQYKDNIDDLAEKFLLLENEVPPGPTVSVKIFTRGTYWRFKYLRVVSSRVNKVTDHLTALKEDAFVAVHIEGYNKVPMLRKVKSLDTSTFKLEYWRETWRTEWKP</sequence>
<evidence type="ECO:0000313" key="3">
    <source>
        <dbReference type="Proteomes" id="UP001249851"/>
    </source>
</evidence>
<proteinExistence type="predicted"/>
<protein>
    <submittedName>
        <fullName evidence="2">Uncharacterized protein</fullName>
    </submittedName>
</protein>
<reference evidence="2" key="1">
    <citation type="journal article" date="2023" name="G3 (Bethesda)">
        <title>Whole genome assembly and annotation of the endangered Caribbean coral Acropora cervicornis.</title>
        <authorList>
            <person name="Selwyn J.D."/>
            <person name="Vollmer S.V."/>
        </authorList>
    </citation>
    <scope>NUCLEOTIDE SEQUENCE</scope>
    <source>
        <strain evidence="2">K2</strain>
    </source>
</reference>
<organism evidence="2 3">
    <name type="scientific">Acropora cervicornis</name>
    <name type="common">Staghorn coral</name>
    <dbReference type="NCBI Taxonomy" id="6130"/>
    <lineage>
        <taxon>Eukaryota</taxon>
        <taxon>Metazoa</taxon>
        <taxon>Cnidaria</taxon>
        <taxon>Anthozoa</taxon>
        <taxon>Hexacorallia</taxon>
        <taxon>Scleractinia</taxon>
        <taxon>Astrocoeniina</taxon>
        <taxon>Acroporidae</taxon>
        <taxon>Acropora</taxon>
    </lineage>
</organism>
<keyword evidence="1" id="KW-0175">Coiled coil</keyword>
<reference evidence="2" key="2">
    <citation type="journal article" date="2023" name="Science">
        <title>Genomic signatures of disease resistance in endangered staghorn corals.</title>
        <authorList>
            <person name="Vollmer S.V."/>
            <person name="Selwyn J.D."/>
            <person name="Despard B.A."/>
            <person name="Roesel C.L."/>
        </authorList>
    </citation>
    <scope>NUCLEOTIDE SEQUENCE</scope>
    <source>
        <strain evidence="2">K2</strain>
    </source>
</reference>
<feature type="coiled-coil region" evidence="1">
    <location>
        <begin position="67"/>
        <end position="94"/>
    </location>
</feature>
<dbReference type="EMBL" id="JARQWQ010000006">
    <property type="protein sequence ID" value="KAK2571004.1"/>
    <property type="molecule type" value="Genomic_DNA"/>
</dbReference>
<evidence type="ECO:0000313" key="2">
    <source>
        <dbReference type="EMBL" id="KAK2571004.1"/>
    </source>
</evidence>
<evidence type="ECO:0000256" key="1">
    <source>
        <dbReference type="SAM" id="Coils"/>
    </source>
</evidence>
<name>A0AAD9R0R4_ACRCE</name>